<dbReference type="SUPFAM" id="SSF52833">
    <property type="entry name" value="Thioredoxin-like"/>
    <property type="match status" value="1"/>
</dbReference>
<dbReference type="Proteomes" id="UP000799440">
    <property type="component" value="Unassembled WGS sequence"/>
</dbReference>
<dbReference type="InterPro" id="IPR036249">
    <property type="entry name" value="Thioredoxin-like_sf"/>
</dbReference>
<keyword evidence="5" id="KW-1185">Reference proteome</keyword>
<dbReference type="Pfam" id="PF00085">
    <property type="entry name" value="Thioredoxin"/>
    <property type="match status" value="1"/>
</dbReference>
<dbReference type="PROSITE" id="PS51352">
    <property type="entry name" value="THIOREDOXIN_2"/>
    <property type="match status" value="1"/>
</dbReference>
<organism evidence="4 5">
    <name type="scientific">Sporormia fimetaria CBS 119925</name>
    <dbReference type="NCBI Taxonomy" id="1340428"/>
    <lineage>
        <taxon>Eukaryota</taxon>
        <taxon>Fungi</taxon>
        <taxon>Dikarya</taxon>
        <taxon>Ascomycota</taxon>
        <taxon>Pezizomycotina</taxon>
        <taxon>Dothideomycetes</taxon>
        <taxon>Pleosporomycetidae</taxon>
        <taxon>Pleosporales</taxon>
        <taxon>Sporormiaceae</taxon>
        <taxon>Sporormia</taxon>
    </lineage>
</organism>
<dbReference type="EMBL" id="MU006569">
    <property type="protein sequence ID" value="KAF2748269.1"/>
    <property type="molecule type" value="Genomic_DNA"/>
</dbReference>
<accession>A0A6A6VEQ9</accession>
<keyword evidence="2" id="KW-1015">Disulfide bond</keyword>
<dbReference type="PRINTS" id="PR00421">
    <property type="entry name" value="THIOREDOXIN"/>
</dbReference>
<dbReference type="PANTHER" id="PTHR46115">
    <property type="entry name" value="THIOREDOXIN-LIKE PROTEIN 1"/>
    <property type="match status" value="1"/>
</dbReference>
<reference evidence="4" key="1">
    <citation type="journal article" date="2020" name="Stud. Mycol.">
        <title>101 Dothideomycetes genomes: a test case for predicting lifestyles and emergence of pathogens.</title>
        <authorList>
            <person name="Haridas S."/>
            <person name="Albert R."/>
            <person name="Binder M."/>
            <person name="Bloem J."/>
            <person name="Labutti K."/>
            <person name="Salamov A."/>
            <person name="Andreopoulos B."/>
            <person name="Baker S."/>
            <person name="Barry K."/>
            <person name="Bills G."/>
            <person name="Bluhm B."/>
            <person name="Cannon C."/>
            <person name="Castanera R."/>
            <person name="Culley D."/>
            <person name="Daum C."/>
            <person name="Ezra D."/>
            <person name="Gonzalez J."/>
            <person name="Henrissat B."/>
            <person name="Kuo A."/>
            <person name="Liang C."/>
            <person name="Lipzen A."/>
            <person name="Lutzoni F."/>
            <person name="Magnuson J."/>
            <person name="Mondo S."/>
            <person name="Nolan M."/>
            <person name="Ohm R."/>
            <person name="Pangilinan J."/>
            <person name="Park H.-J."/>
            <person name="Ramirez L."/>
            <person name="Alfaro M."/>
            <person name="Sun H."/>
            <person name="Tritt A."/>
            <person name="Yoshinaga Y."/>
            <person name="Zwiers L.-H."/>
            <person name="Turgeon B."/>
            <person name="Goodwin S."/>
            <person name="Spatafora J."/>
            <person name="Crous P."/>
            <person name="Grigoriev I."/>
        </authorList>
    </citation>
    <scope>NUCLEOTIDE SEQUENCE</scope>
    <source>
        <strain evidence="4">CBS 119925</strain>
    </source>
</reference>
<dbReference type="AlphaFoldDB" id="A0A6A6VEQ9"/>
<dbReference type="OrthoDB" id="19690at2759"/>
<proteinExistence type="inferred from homology"/>
<name>A0A6A6VEQ9_9PLEO</name>
<evidence type="ECO:0000256" key="2">
    <source>
        <dbReference type="ARBA" id="ARBA00023157"/>
    </source>
</evidence>
<feature type="domain" description="Thioredoxin" evidence="3">
    <location>
        <begin position="1"/>
        <end position="109"/>
    </location>
</feature>
<evidence type="ECO:0000256" key="1">
    <source>
        <dbReference type="ARBA" id="ARBA00008987"/>
    </source>
</evidence>
<gene>
    <name evidence="4" type="ORF">M011DRAFT_400794</name>
</gene>
<protein>
    <submittedName>
        <fullName evidence="4">Thioredoxin-domain-containing protein</fullName>
    </submittedName>
</protein>
<dbReference type="InterPro" id="IPR013766">
    <property type="entry name" value="Thioredoxin_domain"/>
</dbReference>
<comment type="similarity">
    <text evidence="1">Belongs to the thioredoxin family.</text>
</comment>
<dbReference type="CDD" id="cd02947">
    <property type="entry name" value="TRX_family"/>
    <property type="match status" value="1"/>
</dbReference>
<evidence type="ECO:0000313" key="4">
    <source>
        <dbReference type="EMBL" id="KAF2748269.1"/>
    </source>
</evidence>
<dbReference type="Gene3D" id="3.40.30.10">
    <property type="entry name" value="Glutaredoxin"/>
    <property type="match status" value="1"/>
</dbReference>
<sequence length="189" mass="20081">MSKITAIRDTSHFKQVASGATYTICDFYATWCGPCKAIAPHFQKLAETESRPGKVQFVKVDVDACQDVARQYGVSAMPTFLVLKNGSVVDTIKGANPSALTAAVRKAVNDAGPKPGAAFQSKGYTLGSASQPARPVGDGAFAGLQRSLTGTSGIGDALVRFFALYLVTLFSFDAYRAAEQSPFSVRSRR</sequence>
<evidence type="ECO:0000259" key="3">
    <source>
        <dbReference type="PROSITE" id="PS51352"/>
    </source>
</evidence>
<evidence type="ECO:0000313" key="5">
    <source>
        <dbReference type="Proteomes" id="UP000799440"/>
    </source>
</evidence>